<feature type="compositionally biased region" description="Basic residues" evidence="1">
    <location>
        <begin position="292"/>
        <end position="301"/>
    </location>
</feature>
<feature type="region of interest" description="Disordered" evidence="1">
    <location>
        <begin position="217"/>
        <end position="436"/>
    </location>
</feature>
<proteinExistence type="predicted"/>
<evidence type="ECO:0008006" key="4">
    <source>
        <dbReference type="Google" id="ProtNLM"/>
    </source>
</evidence>
<dbReference type="EMBL" id="MU003818">
    <property type="protein sequence ID" value="KAF2718914.1"/>
    <property type="molecule type" value="Genomic_DNA"/>
</dbReference>
<accession>A0A9P4Q351</accession>
<feature type="compositionally biased region" description="Low complexity" evidence="1">
    <location>
        <begin position="418"/>
        <end position="428"/>
    </location>
</feature>
<gene>
    <name evidence="2" type="ORF">K431DRAFT_287239</name>
</gene>
<name>A0A9P4Q351_9PEZI</name>
<feature type="compositionally biased region" description="Polar residues" evidence="1">
    <location>
        <begin position="543"/>
        <end position="553"/>
    </location>
</feature>
<evidence type="ECO:0000313" key="3">
    <source>
        <dbReference type="Proteomes" id="UP000799441"/>
    </source>
</evidence>
<sequence length="553" mass="61410">MPVPTPEDQILKSRSPTVANSDDWPEFELTNVFVHALDDPTACRSLLDAHEFNPLTVVGQLEPLPVDLVHLSLKSNTSKRTERIEIKEVRTIAYGQYADQSVALWAAGKAGWFSVKPGRAYRKTFRHMSDAVALWYTIVDAYTSPQFLTKNKNKQLTTEERFELFLSNFQVQEDAIHEHLDFLLSSMVAGKEGIAWESNPIFVTLKTQYSERYSAIQSRTKGSAQKGRKAKGQGRQGSVSSEGSSMKRGRGRNQSTKAKLLETTTLDSSDDSSKVPATQPSRKSKAPSQKPSPKKPGRNRKLASPASALTGAYLRDQAWMTPHRDGDRREPHAGRNAKSSLRPRPSAGKKAAGRGSGKTVKLDESDDSETSPRSSPMPGKRKREEDEDTTSGPHRSFSRQRLHEPQHLQPEDEGIDIPSSPSSVGSSVEARRDGDAVEPIKSPEEVLHQPDPVQQDTWACALDGCNHKVYCASLPGSQKLIREHYALHAYDDDERVQMVKNLRAPSLPVQHLMEKVRLQAKSDGFPGSRTNGRMGPAGDRFPTITSRPVMQRY</sequence>
<organism evidence="2 3">
    <name type="scientific">Polychaeton citri CBS 116435</name>
    <dbReference type="NCBI Taxonomy" id="1314669"/>
    <lineage>
        <taxon>Eukaryota</taxon>
        <taxon>Fungi</taxon>
        <taxon>Dikarya</taxon>
        <taxon>Ascomycota</taxon>
        <taxon>Pezizomycotina</taxon>
        <taxon>Dothideomycetes</taxon>
        <taxon>Dothideomycetidae</taxon>
        <taxon>Capnodiales</taxon>
        <taxon>Capnodiaceae</taxon>
        <taxon>Polychaeton</taxon>
    </lineage>
</organism>
<feature type="compositionally biased region" description="Basic and acidic residues" evidence="1">
    <location>
        <begin position="401"/>
        <end position="410"/>
    </location>
</feature>
<evidence type="ECO:0000256" key="1">
    <source>
        <dbReference type="SAM" id="MobiDB-lite"/>
    </source>
</evidence>
<dbReference type="Proteomes" id="UP000799441">
    <property type="component" value="Unassembled WGS sequence"/>
</dbReference>
<evidence type="ECO:0000313" key="2">
    <source>
        <dbReference type="EMBL" id="KAF2718914.1"/>
    </source>
</evidence>
<comment type="caution">
    <text evidence="2">The sequence shown here is derived from an EMBL/GenBank/DDBJ whole genome shotgun (WGS) entry which is preliminary data.</text>
</comment>
<dbReference type="OrthoDB" id="5382953at2759"/>
<keyword evidence="3" id="KW-1185">Reference proteome</keyword>
<dbReference type="AlphaFoldDB" id="A0A9P4Q351"/>
<feature type="region of interest" description="Disordered" evidence="1">
    <location>
        <begin position="522"/>
        <end position="553"/>
    </location>
</feature>
<feature type="compositionally biased region" description="Basic and acidic residues" evidence="1">
    <location>
        <begin position="322"/>
        <end position="333"/>
    </location>
</feature>
<protein>
    <recommendedName>
        <fullName evidence="4">DNA (cytosine-5)-methyltransferase 1 replication foci domain-containing protein</fullName>
    </recommendedName>
</protein>
<reference evidence="2" key="1">
    <citation type="journal article" date="2020" name="Stud. Mycol.">
        <title>101 Dothideomycetes genomes: a test case for predicting lifestyles and emergence of pathogens.</title>
        <authorList>
            <person name="Haridas S."/>
            <person name="Albert R."/>
            <person name="Binder M."/>
            <person name="Bloem J."/>
            <person name="Labutti K."/>
            <person name="Salamov A."/>
            <person name="Andreopoulos B."/>
            <person name="Baker S."/>
            <person name="Barry K."/>
            <person name="Bills G."/>
            <person name="Bluhm B."/>
            <person name="Cannon C."/>
            <person name="Castanera R."/>
            <person name="Culley D."/>
            <person name="Daum C."/>
            <person name="Ezra D."/>
            <person name="Gonzalez J."/>
            <person name="Henrissat B."/>
            <person name="Kuo A."/>
            <person name="Liang C."/>
            <person name="Lipzen A."/>
            <person name="Lutzoni F."/>
            <person name="Magnuson J."/>
            <person name="Mondo S."/>
            <person name="Nolan M."/>
            <person name="Ohm R."/>
            <person name="Pangilinan J."/>
            <person name="Park H.-J."/>
            <person name="Ramirez L."/>
            <person name="Alfaro M."/>
            <person name="Sun H."/>
            <person name="Tritt A."/>
            <person name="Yoshinaga Y."/>
            <person name="Zwiers L.-H."/>
            <person name="Turgeon B."/>
            <person name="Goodwin S."/>
            <person name="Spatafora J."/>
            <person name="Crous P."/>
            <person name="Grigoriev I."/>
        </authorList>
    </citation>
    <scope>NUCLEOTIDE SEQUENCE</scope>
    <source>
        <strain evidence="2">CBS 116435</strain>
    </source>
</reference>